<gene>
    <name evidence="1" type="ORF">FHS81_000184</name>
</gene>
<keyword evidence="2" id="KW-1185">Reference proteome</keyword>
<dbReference type="Proteomes" id="UP000537592">
    <property type="component" value="Unassembled WGS sequence"/>
</dbReference>
<proteinExistence type="predicted"/>
<dbReference type="EMBL" id="JACICC010000001">
    <property type="protein sequence ID" value="MBB3808130.1"/>
    <property type="molecule type" value="Genomic_DNA"/>
</dbReference>
<reference evidence="1 2" key="1">
    <citation type="submission" date="2020-08" db="EMBL/GenBank/DDBJ databases">
        <title>Genomic Encyclopedia of Type Strains, Phase IV (KMG-IV): sequencing the most valuable type-strain genomes for metagenomic binning, comparative biology and taxonomic classification.</title>
        <authorList>
            <person name="Goeker M."/>
        </authorList>
    </citation>
    <scope>NUCLEOTIDE SEQUENCE [LARGE SCALE GENOMIC DNA]</scope>
    <source>
        <strain evidence="1 2">DSM 28760</strain>
    </source>
</reference>
<dbReference type="RefSeq" id="WP_183750163.1">
    <property type="nucleotide sequence ID" value="NZ_JACICC010000001.1"/>
</dbReference>
<protein>
    <submittedName>
        <fullName evidence="1">Uncharacterized protein</fullName>
    </submittedName>
</protein>
<organism evidence="1 2">
    <name type="scientific">Pseudochelatococcus contaminans</name>
    <dbReference type="NCBI Taxonomy" id="1538103"/>
    <lineage>
        <taxon>Bacteria</taxon>
        <taxon>Pseudomonadati</taxon>
        <taxon>Pseudomonadota</taxon>
        <taxon>Alphaproteobacteria</taxon>
        <taxon>Hyphomicrobiales</taxon>
        <taxon>Chelatococcaceae</taxon>
        <taxon>Pseudochelatococcus</taxon>
    </lineage>
</organism>
<evidence type="ECO:0000313" key="1">
    <source>
        <dbReference type="EMBL" id="MBB3808130.1"/>
    </source>
</evidence>
<sequence>MADGNSSNYQNGADHSADAPELSFHAVIGEGDQVLLTAGSVHGKTALPLSGKQAAHLGRALLTASVALRAGSSRPAPGTPVEDCHFPVMRWTTARSNLNGLPLIAIEVPGGVTLTFQLDDQTVSRCAESLVRLAQTPATPDDR</sequence>
<accession>A0A7W6EEG4</accession>
<name>A0A7W6EEG4_9HYPH</name>
<dbReference type="AlphaFoldDB" id="A0A7W6EEG4"/>
<comment type="caution">
    <text evidence="1">The sequence shown here is derived from an EMBL/GenBank/DDBJ whole genome shotgun (WGS) entry which is preliminary data.</text>
</comment>
<evidence type="ECO:0000313" key="2">
    <source>
        <dbReference type="Proteomes" id="UP000537592"/>
    </source>
</evidence>